<evidence type="ECO:0000256" key="5">
    <source>
        <dbReference type="SAM" id="SignalP"/>
    </source>
</evidence>
<evidence type="ECO:0000256" key="2">
    <source>
        <dbReference type="ARBA" id="ARBA00023043"/>
    </source>
</evidence>
<comment type="caution">
    <text evidence="6">The sequence shown here is derived from an EMBL/GenBank/DDBJ whole genome shotgun (WGS) entry which is preliminary data.</text>
</comment>
<dbReference type="SUPFAM" id="SSF48403">
    <property type="entry name" value="Ankyrin repeat"/>
    <property type="match status" value="1"/>
</dbReference>
<organism evidence="6 7">
    <name type="scientific">Meganyctiphanes norvegica</name>
    <name type="common">Northern krill</name>
    <name type="synonym">Thysanopoda norvegica</name>
    <dbReference type="NCBI Taxonomy" id="48144"/>
    <lineage>
        <taxon>Eukaryota</taxon>
        <taxon>Metazoa</taxon>
        <taxon>Ecdysozoa</taxon>
        <taxon>Arthropoda</taxon>
        <taxon>Crustacea</taxon>
        <taxon>Multicrustacea</taxon>
        <taxon>Malacostraca</taxon>
        <taxon>Eumalacostraca</taxon>
        <taxon>Eucarida</taxon>
        <taxon>Euphausiacea</taxon>
        <taxon>Euphausiidae</taxon>
        <taxon>Meganyctiphanes</taxon>
    </lineage>
</organism>
<keyword evidence="2 3" id="KW-0040">ANK repeat</keyword>
<dbReference type="PROSITE" id="PS50297">
    <property type="entry name" value="ANK_REP_REGION"/>
    <property type="match status" value="2"/>
</dbReference>
<sequence>MGVLTKVSAVVLFWVFIGSNIGDQTTAIKAPILEPHPLTGDGLYDASGRGDMPTVRQHIGCGGQCSTDDVNKRSGPDKETPLCHASRQNHIRVVMLLLSCGANPNIQSDSGDTPLMWASWLADVDLVSVLLAVHPKIDVQDDIGFTALIVASIFDQLENAKLLLAAGASVELKSTSDHFDNETGNGWTALHYAVEYAYLNMTVTLLDYGADINAQDDDGKTSLYWAAQRNRTQGVKLLLLYKAATSMKSNTGETARDIAKTNGFTEILQLLEQHTETNNDIDEGNENPTGFTEILQLLEQHTETKNDIDEGNGNPTAISQHTLLVLVICLAIVLLVSVVGGYVYVRHMHSKLRTQLSAPRNEVELINDNNSDSVLLT</sequence>
<accession>A0AAV2SRN8</accession>
<feature type="chain" id="PRO_5043449887" evidence="5">
    <location>
        <begin position="23"/>
        <end position="377"/>
    </location>
</feature>
<dbReference type="SMART" id="SM00248">
    <property type="entry name" value="ANK"/>
    <property type="match status" value="6"/>
</dbReference>
<name>A0AAV2SRN8_MEGNR</name>
<keyword evidence="4" id="KW-0812">Transmembrane</keyword>
<evidence type="ECO:0000313" key="7">
    <source>
        <dbReference type="Proteomes" id="UP001497623"/>
    </source>
</evidence>
<feature type="repeat" description="ANK" evidence="3">
    <location>
        <begin position="143"/>
        <end position="175"/>
    </location>
</feature>
<dbReference type="Pfam" id="PF12796">
    <property type="entry name" value="Ank_2"/>
    <property type="match status" value="1"/>
</dbReference>
<reference evidence="6 7" key="1">
    <citation type="submission" date="2024-05" db="EMBL/GenBank/DDBJ databases">
        <authorList>
            <person name="Wallberg A."/>
        </authorList>
    </citation>
    <scope>NUCLEOTIDE SEQUENCE [LARGE SCALE GENOMIC DNA]</scope>
</reference>
<keyword evidence="1" id="KW-0677">Repeat</keyword>
<protein>
    <submittedName>
        <fullName evidence="6">Uncharacterized protein</fullName>
    </submittedName>
</protein>
<evidence type="ECO:0000256" key="1">
    <source>
        <dbReference type="ARBA" id="ARBA00022737"/>
    </source>
</evidence>
<dbReference type="InterPro" id="IPR036770">
    <property type="entry name" value="Ankyrin_rpt-contain_sf"/>
</dbReference>
<dbReference type="Pfam" id="PF00023">
    <property type="entry name" value="Ank"/>
    <property type="match status" value="1"/>
</dbReference>
<feature type="repeat" description="ANK" evidence="3">
    <location>
        <begin position="110"/>
        <end position="142"/>
    </location>
</feature>
<feature type="signal peptide" evidence="5">
    <location>
        <begin position="1"/>
        <end position="22"/>
    </location>
</feature>
<proteinExistence type="predicted"/>
<dbReference type="AlphaFoldDB" id="A0AAV2SRN8"/>
<feature type="repeat" description="ANK" evidence="3">
    <location>
        <begin position="218"/>
        <end position="250"/>
    </location>
</feature>
<feature type="transmembrane region" description="Helical" evidence="4">
    <location>
        <begin position="323"/>
        <end position="345"/>
    </location>
</feature>
<evidence type="ECO:0000313" key="6">
    <source>
        <dbReference type="EMBL" id="CAL4243844.1"/>
    </source>
</evidence>
<keyword evidence="7" id="KW-1185">Reference proteome</keyword>
<evidence type="ECO:0000256" key="4">
    <source>
        <dbReference type="SAM" id="Phobius"/>
    </source>
</evidence>
<keyword evidence="4" id="KW-0472">Membrane</keyword>
<dbReference type="PROSITE" id="PS50088">
    <property type="entry name" value="ANK_REPEAT"/>
    <property type="match status" value="5"/>
</dbReference>
<dbReference type="Gene3D" id="1.25.40.20">
    <property type="entry name" value="Ankyrin repeat-containing domain"/>
    <property type="match status" value="1"/>
</dbReference>
<keyword evidence="5" id="KW-0732">Signal</keyword>
<dbReference type="Proteomes" id="UP001497623">
    <property type="component" value="Unassembled WGS sequence"/>
</dbReference>
<dbReference type="InterPro" id="IPR002110">
    <property type="entry name" value="Ankyrin_rpt"/>
</dbReference>
<dbReference type="EMBL" id="CAXKWB010134472">
    <property type="protein sequence ID" value="CAL4243844.1"/>
    <property type="molecule type" value="Genomic_DNA"/>
</dbReference>
<keyword evidence="4" id="KW-1133">Transmembrane helix</keyword>
<gene>
    <name evidence="6" type="ORF">MNOR_LOCUS40884</name>
</gene>
<feature type="repeat" description="ANK" evidence="3">
    <location>
        <begin position="77"/>
        <end position="109"/>
    </location>
</feature>
<feature type="repeat" description="ANK" evidence="3">
    <location>
        <begin position="185"/>
        <end position="217"/>
    </location>
</feature>
<evidence type="ECO:0000256" key="3">
    <source>
        <dbReference type="PROSITE-ProRule" id="PRU00023"/>
    </source>
</evidence>
<dbReference type="PANTHER" id="PTHR24171">
    <property type="entry name" value="ANKYRIN REPEAT DOMAIN-CONTAINING PROTEIN 39-RELATED"/>
    <property type="match status" value="1"/>
</dbReference>